<gene>
    <name evidence="5" type="ORF">GCM10010121_076890</name>
</gene>
<keyword evidence="2" id="KW-0808">Transferase</keyword>
<protein>
    <submittedName>
        <fullName evidence="5">Methyltransferase</fullName>
    </submittedName>
</protein>
<keyword evidence="3" id="KW-0949">S-adenosyl-L-methionine</keyword>
<dbReference type="PANTHER" id="PTHR43464:SF19">
    <property type="entry name" value="UBIQUINONE BIOSYNTHESIS O-METHYLTRANSFERASE, MITOCHONDRIAL"/>
    <property type="match status" value="1"/>
</dbReference>
<evidence type="ECO:0000256" key="1">
    <source>
        <dbReference type="ARBA" id="ARBA00022603"/>
    </source>
</evidence>
<dbReference type="Pfam" id="PF13649">
    <property type="entry name" value="Methyltransf_25"/>
    <property type="match status" value="1"/>
</dbReference>
<proteinExistence type="predicted"/>
<evidence type="ECO:0000256" key="2">
    <source>
        <dbReference type="ARBA" id="ARBA00022679"/>
    </source>
</evidence>
<feature type="domain" description="Methyltransferase" evidence="4">
    <location>
        <begin position="51"/>
        <end position="146"/>
    </location>
</feature>
<dbReference type="SUPFAM" id="SSF53335">
    <property type="entry name" value="S-adenosyl-L-methionine-dependent methyltransferases"/>
    <property type="match status" value="1"/>
</dbReference>
<dbReference type="Proteomes" id="UP000657574">
    <property type="component" value="Unassembled WGS sequence"/>
</dbReference>
<dbReference type="InterPro" id="IPR029063">
    <property type="entry name" value="SAM-dependent_MTases_sf"/>
</dbReference>
<reference evidence="5" key="2">
    <citation type="submission" date="2020-09" db="EMBL/GenBank/DDBJ databases">
        <authorList>
            <person name="Sun Q."/>
            <person name="Ohkuma M."/>
        </authorList>
    </citation>
    <scope>NUCLEOTIDE SEQUENCE</scope>
    <source>
        <strain evidence="5">JCM 3086</strain>
    </source>
</reference>
<keyword evidence="6" id="KW-1185">Reference proteome</keyword>
<dbReference type="GO" id="GO:0008168">
    <property type="term" value="F:methyltransferase activity"/>
    <property type="evidence" value="ECO:0007669"/>
    <property type="project" value="UniProtKB-KW"/>
</dbReference>
<dbReference type="Gene3D" id="3.40.50.150">
    <property type="entry name" value="Vaccinia Virus protein VP39"/>
    <property type="match status" value="1"/>
</dbReference>
<evidence type="ECO:0000259" key="4">
    <source>
        <dbReference type="Pfam" id="PF13649"/>
    </source>
</evidence>
<dbReference type="EMBL" id="BMQA01000047">
    <property type="protein sequence ID" value="GGJ54873.1"/>
    <property type="molecule type" value="Genomic_DNA"/>
</dbReference>
<dbReference type="AlphaFoldDB" id="A0A917L9L9"/>
<keyword evidence="1 5" id="KW-0489">Methyltransferase</keyword>
<dbReference type="GO" id="GO:0032259">
    <property type="term" value="P:methylation"/>
    <property type="evidence" value="ECO:0007669"/>
    <property type="project" value="UniProtKB-KW"/>
</dbReference>
<evidence type="ECO:0000313" key="6">
    <source>
        <dbReference type="Proteomes" id="UP000657574"/>
    </source>
</evidence>
<accession>A0A917L9L9</accession>
<dbReference type="RefSeq" id="WP_189315977.1">
    <property type="nucleotide sequence ID" value="NZ_BMQA01000047.1"/>
</dbReference>
<evidence type="ECO:0000256" key="3">
    <source>
        <dbReference type="ARBA" id="ARBA00022691"/>
    </source>
</evidence>
<organism evidence="5 6">
    <name type="scientific">Streptomyces brasiliensis</name>
    <dbReference type="NCBI Taxonomy" id="1954"/>
    <lineage>
        <taxon>Bacteria</taxon>
        <taxon>Bacillati</taxon>
        <taxon>Actinomycetota</taxon>
        <taxon>Actinomycetes</taxon>
        <taxon>Kitasatosporales</taxon>
        <taxon>Streptomycetaceae</taxon>
        <taxon>Streptomyces</taxon>
    </lineage>
</organism>
<reference evidence="5" key="1">
    <citation type="journal article" date="2014" name="Int. J. Syst. Evol. Microbiol.">
        <title>Complete genome sequence of Corynebacterium casei LMG S-19264T (=DSM 44701T), isolated from a smear-ripened cheese.</title>
        <authorList>
            <consortium name="US DOE Joint Genome Institute (JGI-PGF)"/>
            <person name="Walter F."/>
            <person name="Albersmeier A."/>
            <person name="Kalinowski J."/>
            <person name="Ruckert C."/>
        </authorList>
    </citation>
    <scope>NUCLEOTIDE SEQUENCE</scope>
    <source>
        <strain evidence="5">JCM 3086</strain>
    </source>
</reference>
<sequence length="276" mass="29712">MTAIANPRQAQAWNGSVGLHWAAHTARYDRLISGVDEALFGAADIAAGDRVLDVGCGAGATTRSAARLAKDGHVVGVDISAPLLERARESTVAEGIANAAYELAEAQLHPFPDAGYDNVISRGGVMFFADHAEAFRNLWRALRPGGRLTFICPQPSGPQWEESRALYLFSQLVNGPDESGDSDTVVATTAMASLSDPDRIREVLDGYDDVTVTPVTIETEWGRDARDAVDFLLSRSPDTVVGPQKRAELEDALRPYTRPNGVRMRAGVWLVSAVRP</sequence>
<dbReference type="InterPro" id="IPR041698">
    <property type="entry name" value="Methyltransf_25"/>
</dbReference>
<dbReference type="PANTHER" id="PTHR43464">
    <property type="entry name" value="METHYLTRANSFERASE"/>
    <property type="match status" value="1"/>
</dbReference>
<name>A0A917L9L9_9ACTN</name>
<dbReference type="CDD" id="cd02440">
    <property type="entry name" value="AdoMet_MTases"/>
    <property type="match status" value="1"/>
</dbReference>
<evidence type="ECO:0000313" key="5">
    <source>
        <dbReference type="EMBL" id="GGJ54873.1"/>
    </source>
</evidence>
<comment type="caution">
    <text evidence="5">The sequence shown here is derived from an EMBL/GenBank/DDBJ whole genome shotgun (WGS) entry which is preliminary data.</text>
</comment>